<dbReference type="AlphaFoldDB" id="A0A3N1GI35"/>
<reference evidence="7 8" key="1">
    <citation type="submission" date="2018-11" db="EMBL/GenBank/DDBJ databases">
        <title>Sequencing the genomes of 1000 actinobacteria strains.</title>
        <authorList>
            <person name="Klenk H.-P."/>
        </authorList>
    </citation>
    <scope>NUCLEOTIDE SEQUENCE [LARGE SCALE GENOMIC DNA]</scope>
    <source>
        <strain evidence="7 8">DSM 43634</strain>
    </source>
</reference>
<dbReference type="PANTHER" id="PTHR42778">
    <property type="entry name" value="2-AMINOETHYLPHOSPHONATE--PYRUVATE TRANSAMINASE"/>
    <property type="match status" value="1"/>
</dbReference>
<evidence type="ECO:0000256" key="2">
    <source>
        <dbReference type="ARBA" id="ARBA00022576"/>
    </source>
</evidence>
<dbReference type="PANTHER" id="PTHR42778:SF1">
    <property type="entry name" value="2-AMINOETHYLPHOSPHONATE--PYRUVATE TRANSAMINASE"/>
    <property type="match status" value="1"/>
</dbReference>
<feature type="region of interest" description="Disordered" evidence="5">
    <location>
        <begin position="60"/>
        <end position="97"/>
    </location>
</feature>
<keyword evidence="7" id="KW-0670">Pyruvate</keyword>
<dbReference type="Proteomes" id="UP000271683">
    <property type="component" value="Unassembled WGS sequence"/>
</dbReference>
<organism evidence="7 8">
    <name type="scientific">Couchioplanes caeruleus</name>
    <dbReference type="NCBI Taxonomy" id="56438"/>
    <lineage>
        <taxon>Bacteria</taxon>
        <taxon>Bacillati</taxon>
        <taxon>Actinomycetota</taxon>
        <taxon>Actinomycetes</taxon>
        <taxon>Micromonosporales</taxon>
        <taxon>Micromonosporaceae</taxon>
        <taxon>Couchioplanes</taxon>
    </lineage>
</organism>
<protein>
    <submittedName>
        <fullName evidence="7">2-aminoethylphosphonate-pyruvate transaminase</fullName>
    </submittedName>
</protein>
<keyword evidence="4" id="KW-0663">Pyridoxal phosphate</keyword>
<accession>A0A3N1GI35</accession>
<dbReference type="InterPro" id="IPR015422">
    <property type="entry name" value="PyrdxlP-dep_Trfase_small"/>
</dbReference>
<evidence type="ECO:0000256" key="5">
    <source>
        <dbReference type="SAM" id="MobiDB-lite"/>
    </source>
</evidence>
<evidence type="ECO:0000313" key="8">
    <source>
        <dbReference type="Proteomes" id="UP000271683"/>
    </source>
</evidence>
<dbReference type="SUPFAM" id="SSF53383">
    <property type="entry name" value="PLP-dependent transferases"/>
    <property type="match status" value="1"/>
</dbReference>
<evidence type="ECO:0000256" key="4">
    <source>
        <dbReference type="ARBA" id="ARBA00022898"/>
    </source>
</evidence>
<dbReference type="InterPro" id="IPR015424">
    <property type="entry name" value="PyrdxlP-dep_Trfase"/>
</dbReference>
<dbReference type="Gene3D" id="3.40.640.10">
    <property type="entry name" value="Type I PLP-dependent aspartate aminotransferase-like (Major domain)"/>
    <property type="match status" value="1"/>
</dbReference>
<dbReference type="GO" id="GO:0008483">
    <property type="term" value="F:transaminase activity"/>
    <property type="evidence" value="ECO:0007669"/>
    <property type="project" value="UniProtKB-KW"/>
</dbReference>
<evidence type="ECO:0000259" key="6">
    <source>
        <dbReference type="Pfam" id="PF00266"/>
    </source>
</evidence>
<dbReference type="InterPro" id="IPR000192">
    <property type="entry name" value="Aminotrans_V_dom"/>
</dbReference>
<evidence type="ECO:0000256" key="1">
    <source>
        <dbReference type="ARBA" id="ARBA00001933"/>
    </source>
</evidence>
<proteinExistence type="predicted"/>
<dbReference type="Gene3D" id="3.90.1150.10">
    <property type="entry name" value="Aspartate Aminotransferase, domain 1"/>
    <property type="match status" value="1"/>
</dbReference>
<comment type="cofactor">
    <cofactor evidence="1">
        <name>pyridoxal 5'-phosphate</name>
        <dbReference type="ChEBI" id="CHEBI:597326"/>
    </cofactor>
</comment>
<feature type="domain" description="Aminotransferase class V" evidence="6">
    <location>
        <begin position="126"/>
        <end position="401"/>
    </location>
</feature>
<name>A0A3N1GI35_9ACTN</name>
<evidence type="ECO:0000313" key="7">
    <source>
        <dbReference type="EMBL" id="ROP29952.1"/>
    </source>
</evidence>
<comment type="caution">
    <text evidence="7">The sequence shown here is derived from an EMBL/GenBank/DDBJ whole genome shotgun (WGS) entry which is preliminary data.</text>
</comment>
<evidence type="ECO:0000256" key="3">
    <source>
        <dbReference type="ARBA" id="ARBA00022679"/>
    </source>
</evidence>
<keyword evidence="3" id="KW-0808">Transferase</keyword>
<gene>
    <name evidence="7" type="ORF">EDD30_2781</name>
</gene>
<keyword evidence="2" id="KW-0032">Aminotransferase</keyword>
<sequence length="470" mass="50700">MSPVVDLPAVARACGYREATDGSTIRQAVRRAMRHGGPQFLRVPVIPEWTRTSAVRRWRHPRRSPGSVPRCSGRCTELPPPPNRPVRHKGKTMKTDSAGRRRQILMNPGPVNADERVRAALAGPDICHREVEFTDLLRRVRDKVVRICGGGNDHAGVVLTGSGTSAVEALISSVVPQGGGVLAIDNGHYGRRMHDIAAAYGLYTRHLDLGWGTRIPQAKVGRLLAVDERLTHVLVVHHETSTGMRNDVAAMATEAHRYGREVIVDAVSSIGAEYLDMRTTGVDWLAGSANKCLEGMPGLGFVCGPRSGFATLDAMPRRTFSLDLHRHYLAQEVTGAPAFTPGVPAFYAFDVALDLALREGVAARGARYARLAERLRDGLERLGFRLLLAPEDRAVSLTAAALPPGVDFAAVHAGMRDAGFVIYPAQEVLSGEYIRLSTMGTMSDGDVEAFLEKLGGLVSAAVATDAGFTR</sequence>
<dbReference type="Pfam" id="PF00266">
    <property type="entry name" value="Aminotran_5"/>
    <property type="match status" value="1"/>
</dbReference>
<dbReference type="InterPro" id="IPR015421">
    <property type="entry name" value="PyrdxlP-dep_Trfase_major"/>
</dbReference>
<dbReference type="EMBL" id="RJKL01000001">
    <property type="protein sequence ID" value="ROP29952.1"/>
    <property type="molecule type" value="Genomic_DNA"/>
</dbReference>